<comment type="caution">
    <text evidence="10">The sequence shown here is derived from an EMBL/GenBank/DDBJ whole genome shotgun (WGS) entry which is preliminary data.</text>
</comment>
<proteinExistence type="inferred from homology"/>
<dbReference type="STRING" id="1121130.GCA_000519105_00667"/>
<dbReference type="InterPro" id="IPR012910">
    <property type="entry name" value="Plug_dom"/>
</dbReference>
<evidence type="ECO:0000256" key="4">
    <source>
        <dbReference type="ARBA" id="ARBA00022692"/>
    </source>
</evidence>
<evidence type="ECO:0000256" key="1">
    <source>
        <dbReference type="ARBA" id="ARBA00004571"/>
    </source>
</evidence>
<evidence type="ECO:0000256" key="6">
    <source>
        <dbReference type="ARBA" id="ARBA00023237"/>
    </source>
</evidence>
<organism evidence="10 12">
    <name type="scientific">Butyricimonas virosa</name>
    <dbReference type="NCBI Taxonomy" id="544645"/>
    <lineage>
        <taxon>Bacteria</taxon>
        <taxon>Pseudomonadati</taxon>
        <taxon>Bacteroidota</taxon>
        <taxon>Bacteroidia</taxon>
        <taxon>Bacteroidales</taxon>
        <taxon>Odoribacteraceae</taxon>
        <taxon>Butyricimonas</taxon>
    </lineage>
</organism>
<evidence type="ECO:0000256" key="2">
    <source>
        <dbReference type="ARBA" id="ARBA00022448"/>
    </source>
</evidence>
<evidence type="ECO:0000313" key="12">
    <source>
        <dbReference type="Proteomes" id="UP000283589"/>
    </source>
</evidence>
<keyword evidence="2 7" id="KW-0813">Transport</keyword>
<dbReference type="Gene3D" id="2.60.40.1120">
    <property type="entry name" value="Carboxypeptidase-like, regulatory domain"/>
    <property type="match status" value="1"/>
</dbReference>
<dbReference type="Proteomes" id="UP000283589">
    <property type="component" value="Unassembled WGS sequence"/>
</dbReference>
<evidence type="ECO:0000256" key="7">
    <source>
        <dbReference type="PROSITE-ProRule" id="PRU01360"/>
    </source>
</evidence>
<dbReference type="NCBIfam" id="TIGR04056">
    <property type="entry name" value="OMP_RagA_SusC"/>
    <property type="match status" value="1"/>
</dbReference>
<name>A0A412X4I4_9BACT</name>
<protein>
    <submittedName>
        <fullName evidence="10">SusC/RagA family TonB-linked outer membrane protein</fullName>
    </submittedName>
</protein>
<evidence type="ECO:0000313" key="11">
    <source>
        <dbReference type="EMBL" id="RGY20058.1"/>
    </source>
</evidence>
<feature type="signal peptide" evidence="8">
    <location>
        <begin position="1"/>
        <end position="29"/>
    </location>
</feature>
<feature type="domain" description="TonB-dependent receptor plug" evidence="9">
    <location>
        <begin position="215"/>
        <end position="341"/>
    </location>
</feature>
<dbReference type="AlphaFoldDB" id="A0A412X4I4"/>
<dbReference type="NCBIfam" id="TIGR04057">
    <property type="entry name" value="SusC_RagA_signa"/>
    <property type="match status" value="1"/>
</dbReference>
<dbReference type="InterPro" id="IPR039426">
    <property type="entry name" value="TonB-dep_rcpt-like"/>
</dbReference>
<dbReference type="Proteomes" id="UP000286063">
    <property type="component" value="Unassembled WGS sequence"/>
</dbReference>
<dbReference type="Gene3D" id="2.170.130.10">
    <property type="entry name" value="TonB-dependent receptor, plug domain"/>
    <property type="match status" value="1"/>
</dbReference>
<evidence type="ECO:0000313" key="13">
    <source>
        <dbReference type="Proteomes" id="UP000286063"/>
    </source>
</evidence>
<dbReference type="Gene3D" id="2.40.170.20">
    <property type="entry name" value="TonB-dependent receptor, beta-barrel domain"/>
    <property type="match status" value="1"/>
</dbReference>
<keyword evidence="6 7" id="KW-0998">Cell outer membrane</keyword>
<accession>A0A412X4I4</accession>
<keyword evidence="5 7" id="KW-0472">Membrane</keyword>
<gene>
    <name evidence="10" type="ORF">DWW18_05065</name>
    <name evidence="11" type="ORF">DXA50_04125</name>
</gene>
<dbReference type="InterPro" id="IPR008969">
    <property type="entry name" value="CarboxyPept-like_regulatory"/>
</dbReference>
<dbReference type="EMBL" id="QRZA01000004">
    <property type="protein sequence ID" value="RGV35440.1"/>
    <property type="molecule type" value="Genomic_DNA"/>
</dbReference>
<dbReference type="OrthoDB" id="9768177at2"/>
<feature type="chain" id="PRO_5033817028" evidence="8">
    <location>
        <begin position="30"/>
        <end position="1179"/>
    </location>
</feature>
<dbReference type="InterPro" id="IPR023997">
    <property type="entry name" value="TonB-dep_OMP_SusC/RagA_CS"/>
</dbReference>
<keyword evidence="3 7" id="KW-1134">Transmembrane beta strand</keyword>
<dbReference type="InterPro" id="IPR037066">
    <property type="entry name" value="Plug_dom_sf"/>
</dbReference>
<dbReference type="PROSITE" id="PS52016">
    <property type="entry name" value="TONB_DEPENDENT_REC_3"/>
    <property type="match status" value="1"/>
</dbReference>
<dbReference type="Pfam" id="PF07715">
    <property type="entry name" value="Plug"/>
    <property type="match status" value="1"/>
</dbReference>
<evidence type="ECO:0000256" key="3">
    <source>
        <dbReference type="ARBA" id="ARBA00022452"/>
    </source>
</evidence>
<evidence type="ECO:0000313" key="10">
    <source>
        <dbReference type="EMBL" id="RGV35440.1"/>
    </source>
</evidence>
<evidence type="ECO:0000256" key="8">
    <source>
        <dbReference type="SAM" id="SignalP"/>
    </source>
</evidence>
<sequence length="1179" mass="132275">MKKNGSVKFLRYMRNLFFLLLISASSVWARDVYSQGAQEMFSVKSGTIESIFKQIKKQSDYEFFYNTAILDVKQNVMLTSTSGTLDEILAQVLGKKYEYQVKDNYVLISEKKVSTPDEVKKVTIKGVVKDKKGELLPGVSVLLKGTVIGVATDVKGEFTLVIPEQEKIMLMFTFIGMKTKTIEYKKQEKPIVVILEDNVTEMDEVVVTGYQEIKKTRMTGSVEVVTSKDIANKGYTSIEDVLKGQMAGVAVMNLSGRPGAQATIRIRGINSLTGDTDPIWIIDGMPLSGDVPEISMGGTEFQETVLTSGIGNIPPDDIESITVLKDAAATAIYGSRAANGVIVVTTKRGAVGRSYINIQASYGLSEAPGNRLKMMNTKEKIAFERGIYEDFPGLNIGGRVYQLLKDVDNGKISKVEADAEIDRLSKINTNWFDEIFRVAQTQNYSISLSGGDERTQYYGSLSYLSQEGVMPNNKYESMGASIKLTHDFNRFLRVHFDVRSTLRNDRSSASPVNPLDYATYANPYERPYDDNGNYVYDRSSYSTKSSIKDGYEYDFNILEDLNNNTAKSRYLSNQVSLKLEFKIIEGLMLSSMGTFSNSNNHSMQELVPGSFASKYNSWLGGIYSEGEVPDEMNNGMMKESTSRSQQWTIRNQLEFARGFSDGDHYINAYLGQEVSSTKGYGFSSMIPEWSDVYGVASYPDLTGMTIKSAFKSSLSSLGGHSESQDRSVSLFVTGSYSYKDRYVVQGSARLDGVDIIGTKNRFSPLWNVSGKWNLHNEPFMTRFGFISQLAIRASYGFVGSIDRNALPFSVLRKVGNLTYDGEKIMDRYDPSNPSIKWQRQENRNIGFDASLFNNRVNLVVNYYNNDTRNLLDEKKIAASTGRLAVTANVASVNNKGWEISLRTLNIRTDDFSWVTSVNFTKNKDKVTETYYQDLSEISASTNSTFESLYSLYIQGQPVRAFYGYKFAGVDPYTGNTLAYVDGFDDDGNRLGMLNAEGKYVYNMDNDLTVQLANASRSYLGRSDPPITGGFTTQFNYKRFSLFAQFTYMTGHLARSFQYYSGGTAYAAAKNVLKIEANRWRKPGDLTDIPRYDTGRTEYLYQLFDFRFEKGDYLKCNNISLGYNLEQSICDKLHITRARLNFNMANVFTLTKFRGIDPETKGAFTYPSARSYTFSLSIGI</sequence>
<evidence type="ECO:0000256" key="5">
    <source>
        <dbReference type="ARBA" id="ARBA00023136"/>
    </source>
</evidence>
<dbReference type="Pfam" id="PF13715">
    <property type="entry name" value="CarbopepD_reg_2"/>
    <property type="match status" value="1"/>
</dbReference>
<dbReference type="SUPFAM" id="SSF49464">
    <property type="entry name" value="Carboxypeptidase regulatory domain-like"/>
    <property type="match status" value="1"/>
</dbReference>
<evidence type="ECO:0000259" key="9">
    <source>
        <dbReference type="Pfam" id="PF07715"/>
    </source>
</evidence>
<reference evidence="12 13" key="1">
    <citation type="submission" date="2018-08" db="EMBL/GenBank/DDBJ databases">
        <title>A genome reference for cultivated species of the human gut microbiota.</title>
        <authorList>
            <person name="Zou Y."/>
            <person name="Xue W."/>
            <person name="Luo G."/>
        </authorList>
    </citation>
    <scope>NUCLEOTIDE SEQUENCE [LARGE SCALE GENOMIC DNA]</scope>
    <source>
        <strain evidence="10 12">AF14-49</strain>
        <strain evidence="11 13">OF02-7</strain>
    </source>
</reference>
<dbReference type="SUPFAM" id="SSF56935">
    <property type="entry name" value="Porins"/>
    <property type="match status" value="1"/>
</dbReference>
<dbReference type="EMBL" id="QSCR01000004">
    <property type="protein sequence ID" value="RGY20058.1"/>
    <property type="molecule type" value="Genomic_DNA"/>
</dbReference>
<comment type="subcellular location">
    <subcellularLocation>
        <location evidence="1 7">Cell outer membrane</location>
        <topology evidence="1 7">Multi-pass membrane protein</topology>
    </subcellularLocation>
</comment>
<dbReference type="InterPro" id="IPR023996">
    <property type="entry name" value="TonB-dep_OMP_SusC/RagA"/>
</dbReference>
<dbReference type="GO" id="GO:0009279">
    <property type="term" value="C:cell outer membrane"/>
    <property type="evidence" value="ECO:0007669"/>
    <property type="project" value="UniProtKB-SubCell"/>
</dbReference>
<dbReference type="InterPro" id="IPR036942">
    <property type="entry name" value="Beta-barrel_TonB_sf"/>
</dbReference>
<keyword evidence="8" id="KW-0732">Signal</keyword>
<comment type="similarity">
    <text evidence="7">Belongs to the TonB-dependent receptor family.</text>
</comment>
<keyword evidence="4 7" id="KW-0812">Transmembrane</keyword>